<dbReference type="InterPro" id="IPR039779">
    <property type="entry name" value="RFX-like"/>
</dbReference>
<dbReference type="GO" id="GO:0000978">
    <property type="term" value="F:RNA polymerase II cis-regulatory region sequence-specific DNA binding"/>
    <property type="evidence" value="ECO:0007669"/>
    <property type="project" value="TreeGrafter"/>
</dbReference>
<dbReference type="SUPFAM" id="SSF46785">
    <property type="entry name" value="Winged helix' DNA-binding domain"/>
    <property type="match status" value="1"/>
</dbReference>
<comment type="function">
    <text evidence="5">May be a transcription factor.</text>
</comment>
<evidence type="ECO:0000256" key="2">
    <source>
        <dbReference type="ARBA" id="ARBA00023125"/>
    </source>
</evidence>
<dbReference type="GO" id="GO:0000981">
    <property type="term" value="F:DNA-binding transcription factor activity, RNA polymerase II-specific"/>
    <property type="evidence" value="ECO:0007669"/>
    <property type="project" value="TreeGrafter"/>
</dbReference>
<keyword evidence="4" id="KW-0539">Nucleus</keyword>
<evidence type="ECO:0000313" key="9">
    <source>
        <dbReference type="EMBL" id="OBS78271.1"/>
    </source>
</evidence>
<organism evidence="9 10">
    <name type="scientific">Neotoma lepida</name>
    <name type="common">Desert woodrat</name>
    <dbReference type="NCBI Taxonomy" id="56216"/>
    <lineage>
        <taxon>Eukaryota</taxon>
        <taxon>Metazoa</taxon>
        <taxon>Chordata</taxon>
        <taxon>Craniata</taxon>
        <taxon>Vertebrata</taxon>
        <taxon>Euteleostomi</taxon>
        <taxon>Mammalia</taxon>
        <taxon>Eutheria</taxon>
        <taxon>Euarchontoglires</taxon>
        <taxon>Glires</taxon>
        <taxon>Rodentia</taxon>
        <taxon>Myomorpha</taxon>
        <taxon>Muroidea</taxon>
        <taxon>Cricetidae</taxon>
        <taxon>Neotominae</taxon>
        <taxon>Neotoma</taxon>
    </lineage>
</organism>
<keyword evidence="1" id="KW-0805">Transcription regulation</keyword>
<dbReference type="EMBL" id="LZPO01027468">
    <property type="protein sequence ID" value="OBS78271.1"/>
    <property type="molecule type" value="Genomic_DNA"/>
</dbReference>
<name>A0A1A6HJ27_NEOLE</name>
<dbReference type="InterPro" id="IPR036388">
    <property type="entry name" value="WH-like_DNA-bd_sf"/>
</dbReference>
<reference evidence="9 10" key="1">
    <citation type="submission" date="2016-06" db="EMBL/GenBank/DDBJ databases">
        <title>The Draft Genome Sequence and Annotation of the Desert Woodrat Neotoma lepida.</title>
        <authorList>
            <person name="Campbell M."/>
            <person name="Oakeson K.F."/>
            <person name="Yandell M."/>
            <person name="Halpert J.R."/>
            <person name="Dearing D."/>
        </authorList>
    </citation>
    <scope>NUCLEOTIDE SEQUENCE [LARGE SCALE GENOMIC DNA]</scope>
    <source>
        <strain evidence="9">417</strain>
        <tissue evidence="9">Liver</tissue>
    </source>
</reference>
<feature type="domain" description="RFX-type winged-helix" evidence="8">
    <location>
        <begin position="1"/>
        <end position="55"/>
    </location>
</feature>
<dbReference type="Pfam" id="PF02257">
    <property type="entry name" value="RFX_DNA_binding"/>
    <property type="match status" value="1"/>
</dbReference>
<dbReference type="InterPro" id="IPR036390">
    <property type="entry name" value="WH_DNA-bd_sf"/>
</dbReference>
<evidence type="ECO:0000256" key="4">
    <source>
        <dbReference type="ARBA" id="ARBA00023242"/>
    </source>
</evidence>
<comment type="caution">
    <text evidence="9">The sequence shown here is derived from an EMBL/GenBank/DDBJ whole genome shotgun (WGS) entry which is preliminary data.</text>
</comment>
<keyword evidence="10" id="KW-1185">Reference proteome</keyword>
<protein>
    <recommendedName>
        <fullName evidence="6">DNA-binding protein RFX8</fullName>
    </recommendedName>
    <alternativeName>
        <fullName evidence="7">Regulatory factor X 8</fullName>
    </alternativeName>
</protein>
<evidence type="ECO:0000259" key="8">
    <source>
        <dbReference type="PROSITE" id="PS51526"/>
    </source>
</evidence>
<evidence type="ECO:0000256" key="3">
    <source>
        <dbReference type="ARBA" id="ARBA00023163"/>
    </source>
</evidence>
<dbReference type="PROSITE" id="PS51526">
    <property type="entry name" value="RFX_DBD"/>
    <property type="match status" value="1"/>
</dbReference>
<evidence type="ECO:0000256" key="5">
    <source>
        <dbReference type="ARBA" id="ARBA00054388"/>
    </source>
</evidence>
<evidence type="ECO:0000313" key="10">
    <source>
        <dbReference type="Proteomes" id="UP000092124"/>
    </source>
</evidence>
<evidence type="ECO:0000256" key="7">
    <source>
        <dbReference type="ARBA" id="ARBA00077086"/>
    </source>
</evidence>
<accession>A0A1A6HJ27</accession>
<proteinExistence type="predicted"/>
<keyword evidence="2" id="KW-0238">DNA-binding</keyword>
<evidence type="ECO:0000256" key="1">
    <source>
        <dbReference type="ARBA" id="ARBA00023015"/>
    </source>
</evidence>
<dbReference type="InterPro" id="IPR003150">
    <property type="entry name" value="DNA-bd_RFX"/>
</dbReference>
<dbReference type="FunFam" id="1.10.10.10:FF:000433">
    <property type="entry name" value="DNA-binding protein RFX8-like isoform X4"/>
    <property type="match status" value="1"/>
</dbReference>
<dbReference type="AlphaFoldDB" id="A0A1A6HJ27"/>
<dbReference type="Proteomes" id="UP000092124">
    <property type="component" value="Unassembled WGS sequence"/>
</dbReference>
<gene>
    <name evidence="9" type="ORF">A6R68_19343</name>
</gene>
<dbReference type="STRING" id="56216.A0A1A6HJ27"/>
<dbReference type="Gene3D" id="1.10.10.10">
    <property type="entry name" value="Winged helix-like DNA-binding domain superfamily/Winged helix DNA-binding domain"/>
    <property type="match status" value="1"/>
</dbReference>
<evidence type="ECO:0000256" key="6">
    <source>
        <dbReference type="ARBA" id="ARBA00072471"/>
    </source>
</evidence>
<sequence>MYEIYVETCGQSAQHQVNPATFGKLVRLVFPDLGTRRLGTRGSARYHYDGIYIKKSSFFYSHYCYLLGKKSCHRLVSVLEFLGHGTQAWFLFF</sequence>
<dbReference type="PANTHER" id="PTHR12619">
    <property type="entry name" value="RFX TRANSCRIPTION FACTOR FAMILY"/>
    <property type="match status" value="1"/>
</dbReference>
<dbReference type="PANTHER" id="PTHR12619:SF24">
    <property type="entry name" value="DNA-BINDING PROTEIN RFX8"/>
    <property type="match status" value="1"/>
</dbReference>
<keyword evidence="3" id="KW-0804">Transcription</keyword>
<dbReference type="OrthoDB" id="10056949at2759"/>